<reference evidence="1 2" key="1">
    <citation type="submission" date="2017-04" db="EMBL/GenBank/DDBJ databases">
        <authorList>
            <person name="Afonso C.L."/>
            <person name="Miller P.J."/>
            <person name="Scott M.A."/>
            <person name="Spackman E."/>
            <person name="Goraichik I."/>
            <person name="Dimitrov K.M."/>
            <person name="Suarez D.L."/>
            <person name="Swayne D.E."/>
        </authorList>
    </citation>
    <scope>NUCLEOTIDE SEQUENCE [LARGE SCALE GENOMIC DNA]</scope>
    <source>
        <strain evidence="1 2">USBA 355</strain>
    </source>
</reference>
<sequence length="377" mass="43454">MPYYYHLKHRIREAAERARVIGHLEALIKQLDRDVPAKDADRNLLLASWNLRDFGKPGNRRGFGKRAPESHFYIAEVLSRFDLIAVQEVNELDEWEQVMAILGPDWDYIATDVTDTRLGGNGERLTFCFDKRKLWFKNIAGEIVLPTSMLISRALVDTEEGKKLYAGKQFRRTPFVTSFQAGWFRFDICTVHLYYGAESGPLLQERVQEIGTIARYLSERADREMKHDRALILLGDFNVVSPEHETMAALLANGFQVPKTLADPTNFSGNKYYDQIAFKTQPAVLEYIDRVADDGSRRNSGVLDVFENLYTKAQWREYVDQMRKSPNGADKSENELETYYRSWLTYQLSDHKPLWVRISTNSSADYLKRLREGAAAS</sequence>
<proteinExistence type="predicted"/>
<evidence type="ECO:0000313" key="2">
    <source>
        <dbReference type="Proteomes" id="UP000192917"/>
    </source>
</evidence>
<keyword evidence="1" id="KW-0255">Endonuclease</keyword>
<dbReference type="GO" id="GO:0004527">
    <property type="term" value="F:exonuclease activity"/>
    <property type="evidence" value="ECO:0007669"/>
    <property type="project" value="UniProtKB-KW"/>
</dbReference>
<evidence type="ECO:0000313" key="1">
    <source>
        <dbReference type="EMBL" id="SMF56705.1"/>
    </source>
</evidence>
<gene>
    <name evidence="1" type="ORF">SAMN05428998_12128</name>
</gene>
<organism evidence="1 2">
    <name type="scientific">Tistlia consotensis USBA 355</name>
    <dbReference type="NCBI Taxonomy" id="560819"/>
    <lineage>
        <taxon>Bacteria</taxon>
        <taxon>Pseudomonadati</taxon>
        <taxon>Pseudomonadota</taxon>
        <taxon>Alphaproteobacteria</taxon>
        <taxon>Rhodospirillales</taxon>
        <taxon>Rhodovibrionaceae</taxon>
        <taxon>Tistlia</taxon>
    </lineage>
</organism>
<dbReference type="GO" id="GO:0004519">
    <property type="term" value="F:endonuclease activity"/>
    <property type="evidence" value="ECO:0007669"/>
    <property type="project" value="UniProtKB-KW"/>
</dbReference>
<keyword evidence="2" id="KW-1185">Reference proteome</keyword>
<keyword evidence="1" id="KW-0378">Hydrolase</keyword>
<keyword evidence="1" id="KW-0540">Nuclease</keyword>
<dbReference type="RefSeq" id="WP_085124766.1">
    <property type="nucleotide sequence ID" value="NZ_FWZX01000021.1"/>
</dbReference>
<dbReference type="EMBL" id="FWZX01000021">
    <property type="protein sequence ID" value="SMF56705.1"/>
    <property type="molecule type" value="Genomic_DNA"/>
</dbReference>
<protein>
    <submittedName>
        <fullName evidence="1">Endonuclease/Exonuclease/phosphatase family protein</fullName>
    </submittedName>
</protein>
<dbReference type="Gene3D" id="3.60.10.10">
    <property type="entry name" value="Endonuclease/exonuclease/phosphatase"/>
    <property type="match status" value="1"/>
</dbReference>
<dbReference type="Proteomes" id="UP000192917">
    <property type="component" value="Unassembled WGS sequence"/>
</dbReference>
<dbReference type="InterPro" id="IPR036691">
    <property type="entry name" value="Endo/exonu/phosph_ase_sf"/>
</dbReference>
<accession>A0A1Y6CCD1</accession>
<keyword evidence="1" id="KW-0269">Exonuclease</keyword>
<dbReference type="SUPFAM" id="SSF56219">
    <property type="entry name" value="DNase I-like"/>
    <property type="match status" value="1"/>
</dbReference>
<dbReference type="CDD" id="cd10283">
    <property type="entry name" value="MnuA_DNase1-like"/>
    <property type="match status" value="1"/>
</dbReference>
<dbReference type="AlphaFoldDB" id="A0A1Y6CCD1"/>
<name>A0A1Y6CCD1_9PROT</name>
<dbReference type="STRING" id="560819.SAMN05428998_12128"/>